<evidence type="ECO:0000313" key="3">
    <source>
        <dbReference type="EMBL" id="KAF2672329.1"/>
    </source>
</evidence>
<keyword evidence="4" id="KW-1185">Reference proteome</keyword>
<evidence type="ECO:0000256" key="2">
    <source>
        <dbReference type="SAM" id="Phobius"/>
    </source>
</evidence>
<dbReference type="AlphaFoldDB" id="A0A6A6UJC1"/>
<reference evidence="3" key="1">
    <citation type="journal article" date="2020" name="Stud. Mycol.">
        <title>101 Dothideomycetes genomes: a test case for predicting lifestyles and emergence of pathogens.</title>
        <authorList>
            <person name="Haridas S."/>
            <person name="Albert R."/>
            <person name="Binder M."/>
            <person name="Bloem J."/>
            <person name="Labutti K."/>
            <person name="Salamov A."/>
            <person name="Andreopoulos B."/>
            <person name="Baker S."/>
            <person name="Barry K."/>
            <person name="Bills G."/>
            <person name="Bluhm B."/>
            <person name="Cannon C."/>
            <person name="Castanera R."/>
            <person name="Culley D."/>
            <person name="Daum C."/>
            <person name="Ezra D."/>
            <person name="Gonzalez J."/>
            <person name="Henrissat B."/>
            <person name="Kuo A."/>
            <person name="Liang C."/>
            <person name="Lipzen A."/>
            <person name="Lutzoni F."/>
            <person name="Magnuson J."/>
            <person name="Mondo S."/>
            <person name="Nolan M."/>
            <person name="Ohm R."/>
            <person name="Pangilinan J."/>
            <person name="Park H.-J."/>
            <person name="Ramirez L."/>
            <person name="Alfaro M."/>
            <person name="Sun H."/>
            <person name="Tritt A."/>
            <person name="Yoshinaga Y."/>
            <person name="Zwiers L.-H."/>
            <person name="Turgeon B."/>
            <person name="Goodwin S."/>
            <person name="Spatafora J."/>
            <person name="Crous P."/>
            <person name="Grigoriev I."/>
        </authorList>
    </citation>
    <scope>NUCLEOTIDE SEQUENCE</scope>
    <source>
        <strain evidence="3">CBS 115976</strain>
    </source>
</reference>
<proteinExistence type="predicted"/>
<evidence type="ECO:0000256" key="1">
    <source>
        <dbReference type="SAM" id="MobiDB-lite"/>
    </source>
</evidence>
<sequence>MAFLSFVKALLVPLLISALIYCVLFFAVLPLYRRHIARYSQYLPLQSASSTPSIATRARDALSSILPTFLSPNFRFAERWLRPRRGRVDSPGGSEVGDDLASQDEELEEAVWDGIDRRRGGLREGLGMGEERPRLSRDLEEGFRDSSDEERDDHVERPR</sequence>
<feature type="compositionally biased region" description="Basic and acidic residues" evidence="1">
    <location>
        <begin position="129"/>
        <end position="159"/>
    </location>
</feature>
<dbReference type="OrthoDB" id="5427070at2759"/>
<dbReference type="Proteomes" id="UP000799302">
    <property type="component" value="Unassembled WGS sequence"/>
</dbReference>
<feature type="region of interest" description="Disordered" evidence="1">
    <location>
        <begin position="119"/>
        <end position="159"/>
    </location>
</feature>
<gene>
    <name evidence="3" type="ORF">BT63DRAFT_438146</name>
</gene>
<accession>A0A6A6UJC1</accession>
<keyword evidence="2" id="KW-0472">Membrane</keyword>
<feature type="region of interest" description="Disordered" evidence="1">
    <location>
        <begin position="85"/>
        <end position="105"/>
    </location>
</feature>
<organism evidence="3 4">
    <name type="scientific">Microthyrium microscopicum</name>
    <dbReference type="NCBI Taxonomy" id="703497"/>
    <lineage>
        <taxon>Eukaryota</taxon>
        <taxon>Fungi</taxon>
        <taxon>Dikarya</taxon>
        <taxon>Ascomycota</taxon>
        <taxon>Pezizomycotina</taxon>
        <taxon>Dothideomycetes</taxon>
        <taxon>Dothideomycetes incertae sedis</taxon>
        <taxon>Microthyriales</taxon>
        <taxon>Microthyriaceae</taxon>
        <taxon>Microthyrium</taxon>
    </lineage>
</organism>
<feature type="transmembrane region" description="Helical" evidence="2">
    <location>
        <begin position="6"/>
        <end position="32"/>
    </location>
</feature>
<dbReference type="EMBL" id="MU004232">
    <property type="protein sequence ID" value="KAF2672329.1"/>
    <property type="molecule type" value="Genomic_DNA"/>
</dbReference>
<evidence type="ECO:0000313" key="4">
    <source>
        <dbReference type="Proteomes" id="UP000799302"/>
    </source>
</evidence>
<keyword evidence="2" id="KW-1133">Transmembrane helix</keyword>
<name>A0A6A6UJC1_9PEZI</name>
<protein>
    <submittedName>
        <fullName evidence="3">Uncharacterized protein</fullName>
    </submittedName>
</protein>
<feature type="compositionally biased region" description="Acidic residues" evidence="1">
    <location>
        <begin position="96"/>
        <end position="105"/>
    </location>
</feature>
<keyword evidence="2" id="KW-0812">Transmembrane</keyword>